<evidence type="ECO:0000313" key="2">
    <source>
        <dbReference type="EMBL" id="GAA1618065.1"/>
    </source>
</evidence>
<reference evidence="2 3" key="1">
    <citation type="journal article" date="2019" name="Int. J. Syst. Evol. Microbiol.">
        <title>The Global Catalogue of Microorganisms (GCM) 10K type strain sequencing project: providing services to taxonomists for standard genome sequencing and annotation.</title>
        <authorList>
            <consortium name="The Broad Institute Genomics Platform"/>
            <consortium name="The Broad Institute Genome Sequencing Center for Infectious Disease"/>
            <person name="Wu L."/>
            <person name="Ma J."/>
        </authorList>
    </citation>
    <scope>NUCLEOTIDE SEQUENCE [LARGE SCALE GENOMIC DNA]</scope>
    <source>
        <strain evidence="2 3">JCM 14306</strain>
    </source>
</reference>
<sequence length="396" mass="41147">MGKPVPRGRQRTPAPKKGALRAMSVGLLALLFTGCGPGQHAQTSLEIPMISTVASSAASIDLLDLLPAKVIEACQWLFTGGVSATQILIDAAGQVGAQASADLSSPAPGATAATPAGTSTAGVGSILTSGQSDRAATRLAGLPSADRARMDAALAAAATPEARDYTLKAFAAGHSVDEVVRFAQTIHGKKPRWLRTHLSLIDLSSPGDLSYHGSPVDQVDNTTCGSASILMARAMADPLYALYLTTGDSTSPAEAAPAKFQARLAAEEQRIHSASNEIWPQSLGTSPWGLTNELNRYTVATGTQYGWRPVVGTSAGENPALREAITAAGNGRPVPVLIGDWLPRHYVLMVGQVGTDLLFYDPSEAAVVQVNEHDFLTGDASALGFPHIEAVITPVR</sequence>
<evidence type="ECO:0000313" key="3">
    <source>
        <dbReference type="Proteomes" id="UP001501319"/>
    </source>
</evidence>
<dbReference type="Proteomes" id="UP001501319">
    <property type="component" value="Unassembled WGS sequence"/>
</dbReference>
<keyword evidence="3" id="KW-1185">Reference proteome</keyword>
<proteinExistence type="predicted"/>
<dbReference type="PROSITE" id="PS51257">
    <property type="entry name" value="PROKAR_LIPOPROTEIN"/>
    <property type="match status" value="1"/>
</dbReference>
<accession>A0ABN2EWT4</accession>
<name>A0ABN2EWT4_9ACTN</name>
<feature type="region of interest" description="Disordered" evidence="1">
    <location>
        <begin position="100"/>
        <end position="119"/>
    </location>
</feature>
<dbReference type="EMBL" id="BAAANE010000001">
    <property type="protein sequence ID" value="GAA1618065.1"/>
    <property type="molecule type" value="Genomic_DNA"/>
</dbReference>
<evidence type="ECO:0008006" key="4">
    <source>
        <dbReference type="Google" id="ProtNLM"/>
    </source>
</evidence>
<organism evidence="2 3">
    <name type="scientific">Kribbella alba</name>
    <dbReference type="NCBI Taxonomy" id="190197"/>
    <lineage>
        <taxon>Bacteria</taxon>
        <taxon>Bacillati</taxon>
        <taxon>Actinomycetota</taxon>
        <taxon>Actinomycetes</taxon>
        <taxon>Propionibacteriales</taxon>
        <taxon>Kribbellaceae</taxon>
        <taxon>Kribbella</taxon>
    </lineage>
</organism>
<feature type="compositionally biased region" description="Low complexity" evidence="1">
    <location>
        <begin position="104"/>
        <end position="119"/>
    </location>
</feature>
<evidence type="ECO:0000256" key="1">
    <source>
        <dbReference type="SAM" id="MobiDB-lite"/>
    </source>
</evidence>
<protein>
    <recommendedName>
        <fullName evidence="4">Peptidase C39-like domain-containing protein</fullName>
    </recommendedName>
</protein>
<comment type="caution">
    <text evidence="2">The sequence shown here is derived from an EMBL/GenBank/DDBJ whole genome shotgun (WGS) entry which is preliminary data.</text>
</comment>
<gene>
    <name evidence="2" type="ORF">GCM10009744_00790</name>
</gene>